<dbReference type="PANTHER" id="PTHR43883">
    <property type="entry name" value="SLR0207 PROTEIN"/>
    <property type="match status" value="1"/>
</dbReference>
<keyword evidence="3" id="KW-1185">Reference proteome</keyword>
<reference evidence="3" key="1">
    <citation type="submission" date="2017-11" db="EMBL/GenBank/DDBJ databases">
        <title>Phenotypic and genomic properties of facultatively anaerobic sulfur-reducing natronoarchaea from hypersaline soda lakes.</title>
        <authorList>
            <person name="Sorokin D.Y."/>
            <person name="Kublanov I.V."/>
            <person name="Roman P."/>
            <person name="Sinninghe Damste J.S."/>
            <person name="Golyshin P.N."/>
            <person name="Rojo D."/>
            <person name="Ciordia S."/>
            <person name="Mena M.D.C."/>
            <person name="Ferrer M."/>
            <person name="Messina E."/>
            <person name="Smedile F."/>
            <person name="La Spada G."/>
            <person name="La Cono V."/>
            <person name="Yakimov M.M."/>
        </authorList>
    </citation>
    <scope>NUCLEOTIDE SEQUENCE [LARGE SCALE GENOMIC DNA]</scope>
    <source>
        <strain evidence="3">AArc-Sl</strain>
    </source>
</reference>
<keyword evidence="2" id="KW-0808">Transferase</keyword>
<sequence length="224" mass="24705">MGDPHGPGARVESSQNGSAQNGTAENGTAQNDPPAGGRIIAICGVPGVGKTTTAEWITDHLDGQLIRTDVIRKELFPDPSYTAEERRRTYAELFDRAFEVVSAGEVAVLDATFARRRFRDRLRDRAGDTDTDVEFVEVDCAEPIVRDRIAAREGASDADFEVYLYYRYRFDPVRGEHLTVDNSNGIAETYAQLEQYFSGVGTARAGRSAEPERTPEIEQPSEAE</sequence>
<feature type="compositionally biased region" description="Basic and acidic residues" evidence="1">
    <location>
        <begin position="207"/>
        <end position="216"/>
    </location>
</feature>
<dbReference type="EMBL" id="CP025066">
    <property type="protein sequence ID" value="AUX09217.1"/>
    <property type="molecule type" value="Genomic_DNA"/>
</dbReference>
<gene>
    <name evidence="2" type="ORF">AArcSl_1588</name>
</gene>
<dbReference type="PANTHER" id="PTHR43883:SF1">
    <property type="entry name" value="GLUCONOKINASE"/>
    <property type="match status" value="1"/>
</dbReference>
<evidence type="ECO:0000313" key="3">
    <source>
        <dbReference type="Proteomes" id="UP000263012"/>
    </source>
</evidence>
<dbReference type="GeneID" id="37877939"/>
<dbReference type="Pfam" id="PF13671">
    <property type="entry name" value="AAA_33"/>
    <property type="match status" value="1"/>
</dbReference>
<dbReference type="InterPro" id="IPR027417">
    <property type="entry name" value="P-loop_NTPase"/>
</dbReference>
<keyword evidence="2" id="KW-0418">Kinase</keyword>
<evidence type="ECO:0000313" key="2">
    <source>
        <dbReference type="EMBL" id="AUX09217.1"/>
    </source>
</evidence>
<accession>A0A343TJE5</accession>
<dbReference type="Proteomes" id="UP000263012">
    <property type="component" value="Chromosome"/>
</dbReference>
<dbReference type="InterPro" id="IPR052732">
    <property type="entry name" value="Cell-binding_unc_protein"/>
</dbReference>
<dbReference type="SUPFAM" id="SSF52540">
    <property type="entry name" value="P-loop containing nucleoside triphosphate hydrolases"/>
    <property type="match status" value="1"/>
</dbReference>
<dbReference type="GO" id="GO:0016301">
    <property type="term" value="F:kinase activity"/>
    <property type="evidence" value="ECO:0007669"/>
    <property type="project" value="UniProtKB-KW"/>
</dbReference>
<proteinExistence type="predicted"/>
<dbReference type="AlphaFoldDB" id="A0A343TJE5"/>
<dbReference type="RefSeq" id="WP_119817448.1">
    <property type="nucleotide sequence ID" value="NZ_CP025066.1"/>
</dbReference>
<feature type="compositionally biased region" description="Polar residues" evidence="1">
    <location>
        <begin position="12"/>
        <end position="31"/>
    </location>
</feature>
<organism evidence="2 3">
    <name type="scientific">Halalkaliarchaeum desulfuricum</name>
    <dbReference type="NCBI Taxonomy" id="2055893"/>
    <lineage>
        <taxon>Archaea</taxon>
        <taxon>Methanobacteriati</taxon>
        <taxon>Methanobacteriota</taxon>
        <taxon>Stenosarchaea group</taxon>
        <taxon>Halobacteria</taxon>
        <taxon>Halobacteriales</taxon>
        <taxon>Haloferacaceae</taxon>
        <taxon>Halalkaliarchaeum</taxon>
    </lineage>
</organism>
<dbReference type="Gene3D" id="3.40.50.300">
    <property type="entry name" value="P-loop containing nucleotide triphosphate hydrolases"/>
    <property type="match status" value="1"/>
</dbReference>
<feature type="region of interest" description="Disordered" evidence="1">
    <location>
        <begin position="1"/>
        <end position="35"/>
    </location>
</feature>
<protein>
    <submittedName>
        <fullName evidence="2">Kinase</fullName>
    </submittedName>
</protein>
<feature type="region of interest" description="Disordered" evidence="1">
    <location>
        <begin position="202"/>
        <end position="224"/>
    </location>
</feature>
<evidence type="ECO:0000256" key="1">
    <source>
        <dbReference type="SAM" id="MobiDB-lite"/>
    </source>
</evidence>
<dbReference type="KEGG" id="hdf:AArcSl_1588"/>
<name>A0A343TJE5_9EURY</name>
<dbReference type="OrthoDB" id="28808at2157"/>